<protein>
    <submittedName>
        <fullName evidence="1">Uncharacterized protein</fullName>
    </submittedName>
</protein>
<organism evidence="1 2">
    <name type="scientific">Adineta ricciae</name>
    <name type="common">Rotifer</name>
    <dbReference type="NCBI Taxonomy" id="249248"/>
    <lineage>
        <taxon>Eukaryota</taxon>
        <taxon>Metazoa</taxon>
        <taxon>Spiralia</taxon>
        <taxon>Gnathifera</taxon>
        <taxon>Rotifera</taxon>
        <taxon>Eurotatoria</taxon>
        <taxon>Bdelloidea</taxon>
        <taxon>Adinetida</taxon>
        <taxon>Adinetidae</taxon>
        <taxon>Adineta</taxon>
    </lineage>
</organism>
<dbReference type="EMBL" id="CAJNOR010020003">
    <property type="protein sequence ID" value="CAF1690142.1"/>
    <property type="molecule type" value="Genomic_DNA"/>
</dbReference>
<evidence type="ECO:0000313" key="2">
    <source>
        <dbReference type="Proteomes" id="UP000663828"/>
    </source>
</evidence>
<gene>
    <name evidence="1" type="ORF">XAT740_LOCUS63615</name>
</gene>
<name>A0A816HRC2_ADIRI</name>
<evidence type="ECO:0000313" key="1">
    <source>
        <dbReference type="EMBL" id="CAF1690142.1"/>
    </source>
</evidence>
<comment type="caution">
    <text evidence="1">The sequence shown here is derived from an EMBL/GenBank/DDBJ whole genome shotgun (WGS) entry which is preliminary data.</text>
</comment>
<reference evidence="1" key="1">
    <citation type="submission" date="2021-02" db="EMBL/GenBank/DDBJ databases">
        <authorList>
            <person name="Nowell W R."/>
        </authorList>
    </citation>
    <scope>NUCLEOTIDE SEQUENCE</scope>
</reference>
<proteinExistence type="predicted"/>
<sequence length="116" mass="13341">MVIPAEDMSQVAAVSFYQNNIRCIRIATCSSRFEIVATHGSFRNLTIPDAENCAIYADFRYSESNNHYMQTWKKRTDLDDDKNKTWIVADEEEGFPWGFHSADIHSAQVNLSDSER</sequence>
<dbReference type="Proteomes" id="UP000663828">
    <property type="component" value="Unassembled WGS sequence"/>
</dbReference>
<dbReference type="AlphaFoldDB" id="A0A816HRC2"/>
<accession>A0A816HRC2</accession>
<keyword evidence="2" id="KW-1185">Reference proteome</keyword>